<evidence type="ECO:0000256" key="6">
    <source>
        <dbReference type="ARBA" id="ARBA00022989"/>
    </source>
</evidence>
<evidence type="ECO:0000256" key="1">
    <source>
        <dbReference type="ARBA" id="ARBA00004225"/>
    </source>
</evidence>
<feature type="repeat" description="Solcar" evidence="9">
    <location>
        <begin position="256"/>
        <end position="346"/>
    </location>
</feature>
<name>A0A9P8PQW4_9ASCO</name>
<dbReference type="PANTHER" id="PTHR45624">
    <property type="entry name" value="MITOCHONDRIAL BASIC AMINO ACIDS TRANSPORTER-RELATED"/>
    <property type="match status" value="1"/>
</dbReference>
<accession>A0A9P8PQW4</accession>
<keyword evidence="6" id="KW-1133">Transmembrane helix</keyword>
<evidence type="ECO:0000256" key="8">
    <source>
        <dbReference type="ARBA" id="ARBA00023136"/>
    </source>
</evidence>
<comment type="similarity">
    <text evidence="2 10">Belongs to the mitochondrial carrier (TC 2.A.29) family.</text>
</comment>
<evidence type="ECO:0000256" key="7">
    <source>
        <dbReference type="ARBA" id="ARBA00023128"/>
    </source>
</evidence>
<keyword evidence="4 9" id="KW-0812">Transmembrane</keyword>
<dbReference type="Proteomes" id="UP000769528">
    <property type="component" value="Unassembled WGS sequence"/>
</dbReference>
<evidence type="ECO:0000256" key="3">
    <source>
        <dbReference type="ARBA" id="ARBA00022448"/>
    </source>
</evidence>
<organism evidence="11 12">
    <name type="scientific">Wickerhamomyces mucosus</name>
    <dbReference type="NCBI Taxonomy" id="1378264"/>
    <lineage>
        <taxon>Eukaryota</taxon>
        <taxon>Fungi</taxon>
        <taxon>Dikarya</taxon>
        <taxon>Ascomycota</taxon>
        <taxon>Saccharomycotina</taxon>
        <taxon>Saccharomycetes</taxon>
        <taxon>Phaffomycetales</taxon>
        <taxon>Wickerhamomycetaceae</taxon>
        <taxon>Wickerhamomyces</taxon>
    </lineage>
</organism>
<dbReference type="AlphaFoldDB" id="A0A9P8PQW4"/>
<dbReference type="PROSITE" id="PS50920">
    <property type="entry name" value="SOLCAR"/>
    <property type="match status" value="3"/>
</dbReference>
<dbReference type="Pfam" id="PF00153">
    <property type="entry name" value="Mito_carr"/>
    <property type="match status" value="3"/>
</dbReference>
<dbReference type="SUPFAM" id="SSF103506">
    <property type="entry name" value="Mitochondrial carrier"/>
    <property type="match status" value="1"/>
</dbReference>
<dbReference type="InterPro" id="IPR018108">
    <property type="entry name" value="MCP_transmembrane"/>
</dbReference>
<proteinExistence type="inferred from homology"/>
<dbReference type="InterPro" id="IPR023395">
    <property type="entry name" value="MCP_dom_sf"/>
</dbReference>
<comment type="caution">
    <text evidence="11">The sequence shown here is derived from an EMBL/GenBank/DDBJ whole genome shotgun (WGS) entry which is preliminary data.</text>
</comment>
<evidence type="ECO:0000256" key="10">
    <source>
        <dbReference type="RuleBase" id="RU000488"/>
    </source>
</evidence>
<feature type="repeat" description="Solcar" evidence="9">
    <location>
        <begin position="31"/>
        <end position="113"/>
    </location>
</feature>
<protein>
    <submittedName>
        <fullName evidence="11">Uncharacterized protein</fullName>
    </submittedName>
</protein>
<sequence length="348" mass="38444">MTLETGRKTVAPAIAGELDSANAIHILPERFHAWRPTLMSYTASLFSTIVGFPLDSIKTRMQTHHFNGMLDCLTKTVKAEGLKSLFRGVTAPLLSSSITKSLGVSSYTATKPYAALLQKYTLRPIITHDRDSQRKQAVILAINNAPVSFAAGFVSGGLCSAFACPFEFTKLFQQLYILTQGELGLNPKKMPKTTFQFAKTIRKSQGMSGLFSGFRYHLLRDSFGSGLYFSIYETSKLLIDGFSTKNGKIYGTQVPISTISIAISGACSGVFSWILVFPIDTVKSLYQRDVVSNIIRGLALKPAQPILVRRLRLPTREMYKGLSVSVTRSVITSIAFFSCFEYLMKYVT</sequence>
<reference evidence="11" key="2">
    <citation type="submission" date="2021-01" db="EMBL/GenBank/DDBJ databases">
        <authorList>
            <person name="Schikora-Tamarit M.A."/>
        </authorList>
    </citation>
    <scope>NUCLEOTIDE SEQUENCE</scope>
    <source>
        <strain evidence="11">CBS6341</strain>
    </source>
</reference>
<reference evidence="11" key="1">
    <citation type="journal article" date="2021" name="Open Biol.">
        <title>Shared evolutionary footprints suggest mitochondrial oxidative damage underlies multiple complex I losses in fungi.</title>
        <authorList>
            <person name="Schikora-Tamarit M.A."/>
            <person name="Marcet-Houben M."/>
            <person name="Nosek J."/>
            <person name="Gabaldon T."/>
        </authorList>
    </citation>
    <scope>NUCLEOTIDE SEQUENCE</scope>
    <source>
        <strain evidence="11">CBS6341</strain>
    </source>
</reference>
<dbReference type="PANTHER" id="PTHR45624:SF9">
    <property type="entry name" value="CARRIER PROTEIN, PUTATIVE (AFU_ORTHOLOGUE AFUA_4G06390)-RELATED"/>
    <property type="match status" value="1"/>
</dbReference>
<dbReference type="OrthoDB" id="2382881at2759"/>
<dbReference type="EMBL" id="JAEUBF010000681">
    <property type="protein sequence ID" value="KAH3675957.1"/>
    <property type="molecule type" value="Genomic_DNA"/>
</dbReference>
<keyword evidence="7" id="KW-0496">Mitochondrion</keyword>
<gene>
    <name evidence="11" type="ORF">WICMUC_002253</name>
</gene>
<evidence type="ECO:0000256" key="4">
    <source>
        <dbReference type="ARBA" id="ARBA00022692"/>
    </source>
</evidence>
<feature type="repeat" description="Solcar" evidence="9">
    <location>
        <begin position="143"/>
        <end position="238"/>
    </location>
</feature>
<keyword evidence="12" id="KW-1185">Reference proteome</keyword>
<evidence type="ECO:0000313" key="12">
    <source>
        <dbReference type="Proteomes" id="UP000769528"/>
    </source>
</evidence>
<dbReference type="InterPro" id="IPR050567">
    <property type="entry name" value="Mitochondrial_Carrier"/>
</dbReference>
<evidence type="ECO:0000313" key="11">
    <source>
        <dbReference type="EMBL" id="KAH3675957.1"/>
    </source>
</evidence>
<dbReference type="Gene3D" id="1.50.40.10">
    <property type="entry name" value="Mitochondrial carrier domain"/>
    <property type="match status" value="1"/>
</dbReference>
<keyword evidence="3 10" id="KW-0813">Transport</keyword>
<dbReference type="GO" id="GO:0022857">
    <property type="term" value="F:transmembrane transporter activity"/>
    <property type="evidence" value="ECO:0007669"/>
    <property type="project" value="TreeGrafter"/>
</dbReference>
<dbReference type="GO" id="GO:0031966">
    <property type="term" value="C:mitochondrial membrane"/>
    <property type="evidence" value="ECO:0007669"/>
    <property type="project" value="UniProtKB-SubCell"/>
</dbReference>
<keyword evidence="5" id="KW-0677">Repeat</keyword>
<comment type="subcellular location">
    <subcellularLocation>
        <location evidence="1">Mitochondrion membrane</location>
        <topology evidence="1">Multi-pass membrane protein</topology>
    </subcellularLocation>
</comment>
<evidence type="ECO:0000256" key="9">
    <source>
        <dbReference type="PROSITE-ProRule" id="PRU00282"/>
    </source>
</evidence>
<evidence type="ECO:0000256" key="2">
    <source>
        <dbReference type="ARBA" id="ARBA00006375"/>
    </source>
</evidence>
<evidence type="ECO:0000256" key="5">
    <source>
        <dbReference type="ARBA" id="ARBA00022737"/>
    </source>
</evidence>
<keyword evidence="8 9" id="KW-0472">Membrane</keyword>